<organism evidence="2 3">
    <name type="scientific">Symbiodinium natans</name>
    <dbReference type="NCBI Taxonomy" id="878477"/>
    <lineage>
        <taxon>Eukaryota</taxon>
        <taxon>Sar</taxon>
        <taxon>Alveolata</taxon>
        <taxon>Dinophyceae</taxon>
        <taxon>Suessiales</taxon>
        <taxon>Symbiodiniaceae</taxon>
        <taxon>Symbiodinium</taxon>
    </lineage>
</organism>
<gene>
    <name evidence="2" type="ORF">SNAT2548_LOCUS7423</name>
</gene>
<sequence>MVGWRTLGILLGYEILWHGAGARVAGESINDLTVAEPVTAIILGTLGALGSSYSIRKSVESLVSNKKQDAAAVKLVQDMTETSEMHCRLLGDIDAMLYAAQLGLEELLQHDQAEQQVRQACADERRMQHMQDTMARSLQDECSKLDAMEFPAQLAECRSHLPKNWTYLECGQTSLEEAWSHRLFLAKLRRFRLDALLSSWCDVTAGFQRRAPKATEALLGSPVSQSSLGQGLHGRGQAQFIGLFGLATSTLGLVSFAFSLYESEVGEKRGFGILFDFLQTQHAAQRKRLCQDLTRHWLQASEIYAWSLSMRSDLYFQNGFIEPSDPSALDTWPLETRSKWACVQSTRCLVPMAPGEVADPAYPKQAGACRSGSFFRVCGNGGSTVTTMVPLACFSVSFAKLNVLSRRFWTLTFRSKNDQNVDPGAMDHDYNASECNRPLIQFIEGYRSLEQARRNLQQACRNTTAD</sequence>
<evidence type="ECO:0000256" key="1">
    <source>
        <dbReference type="SAM" id="SignalP"/>
    </source>
</evidence>
<proteinExistence type="predicted"/>
<evidence type="ECO:0000313" key="3">
    <source>
        <dbReference type="Proteomes" id="UP000604046"/>
    </source>
</evidence>
<feature type="chain" id="PRO_5032844931" evidence="1">
    <location>
        <begin position="23"/>
        <end position="466"/>
    </location>
</feature>
<accession>A0A812JQ67</accession>
<name>A0A812JQ67_9DINO</name>
<reference evidence="2" key="1">
    <citation type="submission" date="2021-02" db="EMBL/GenBank/DDBJ databases">
        <authorList>
            <person name="Dougan E. K."/>
            <person name="Rhodes N."/>
            <person name="Thang M."/>
            <person name="Chan C."/>
        </authorList>
    </citation>
    <scope>NUCLEOTIDE SEQUENCE</scope>
</reference>
<evidence type="ECO:0000313" key="2">
    <source>
        <dbReference type="EMBL" id="CAE7214286.1"/>
    </source>
</evidence>
<dbReference type="AlphaFoldDB" id="A0A812JQ67"/>
<keyword evidence="1" id="KW-0732">Signal</keyword>
<dbReference type="OrthoDB" id="408528at2759"/>
<dbReference type="EMBL" id="CAJNDS010000516">
    <property type="protein sequence ID" value="CAE7214286.1"/>
    <property type="molecule type" value="Genomic_DNA"/>
</dbReference>
<feature type="signal peptide" evidence="1">
    <location>
        <begin position="1"/>
        <end position="22"/>
    </location>
</feature>
<keyword evidence="3" id="KW-1185">Reference proteome</keyword>
<comment type="caution">
    <text evidence="2">The sequence shown here is derived from an EMBL/GenBank/DDBJ whole genome shotgun (WGS) entry which is preliminary data.</text>
</comment>
<protein>
    <submittedName>
        <fullName evidence="2">Uncharacterized protein</fullName>
    </submittedName>
</protein>
<dbReference type="Proteomes" id="UP000604046">
    <property type="component" value="Unassembled WGS sequence"/>
</dbReference>